<protein>
    <submittedName>
        <fullName evidence="2">Uncharacterized protein</fullName>
    </submittedName>
</protein>
<evidence type="ECO:0000256" key="1">
    <source>
        <dbReference type="SAM" id="MobiDB-lite"/>
    </source>
</evidence>
<feature type="compositionally biased region" description="Basic and acidic residues" evidence="1">
    <location>
        <begin position="71"/>
        <end position="87"/>
    </location>
</feature>
<comment type="caution">
    <text evidence="2">The sequence shown here is derived from an EMBL/GenBank/DDBJ whole genome shotgun (WGS) entry which is preliminary data.</text>
</comment>
<gene>
    <name evidence="2" type="ORF">RUM43_005064</name>
</gene>
<sequence>MIDAGQKSSESFGFVAQGLKVGFYMAVSLEIELPNLTLTFAEESDEIGDVHRCEKISSLGRNKKRTVHLSSSKEQKETLKKNGHKGDDDDDDERSKRRKGKWRKSSR</sequence>
<feature type="region of interest" description="Disordered" evidence="1">
    <location>
        <begin position="64"/>
        <end position="107"/>
    </location>
</feature>
<accession>A0AAN8XMH2</accession>
<organism evidence="2 3">
    <name type="scientific">Polyplax serrata</name>
    <name type="common">Common mouse louse</name>
    <dbReference type="NCBI Taxonomy" id="468196"/>
    <lineage>
        <taxon>Eukaryota</taxon>
        <taxon>Metazoa</taxon>
        <taxon>Ecdysozoa</taxon>
        <taxon>Arthropoda</taxon>
        <taxon>Hexapoda</taxon>
        <taxon>Insecta</taxon>
        <taxon>Pterygota</taxon>
        <taxon>Neoptera</taxon>
        <taxon>Paraneoptera</taxon>
        <taxon>Psocodea</taxon>
        <taxon>Troctomorpha</taxon>
        <taxon>Phthiraptera</taxon>
        <taxon>Anoplura</taxon>
        <taxon>Polyplacidae</taxon>
        <taxon>Polyplax</taxon>
    </lineage>
</organism>
<proteinExistence type="predicted"/>
<name>A0AAN8XMH2_POLSC</name>
<evidence type="ECO:0000313" key="2">
    <source>
        <dbReference type="EMBL" id="KAK6643554.1"/>
    </source>
</evidence>
<dbReference type="Proteomes" id="UP001372834">
    <property type="component" value="Unassembled WGS sequence"/>
</dbReference>
<reference evidence="2 3" key="1">
    <citation type="submission" date="2023-10" db="EMBL/GenBank/DDBJ databases">
        <title>Genomes of two closely related lineages of the louse Polyplax serrata with different host specificities.</title>
        <authorList>
            <person name="Martinu J."/>
            <person name="Tarabai H."/>
            <person name="Stefka J."/>
            <person name="Hypsa V."/>
        </authorList>
    </citation>
    <scope>NUCLEOTIDE SEQUENCE [LARGE SCALE GENOMIC DNA]</scope>
    <source>
        <strain evidence="2">HR10_N</strain>
    </source>
</reference>
<evidence type="ECO:0000313" key="3">
    <source>
        <dbReference type="Proteomes" id="UP001372834"/>
    </source>
</evidence>
<dbReference type="AlphaFoldDB" id="A0AAN8XMH2"/>
<feature type="compositionally biased region" description="Basic residues" evidence="1">
    <location>
        <begin position="96"/>
        <end position="107"/>
    </location>
</feature>
<dbReference type="EMBL" id="JAWJWE010000002">
    <property type="protein sequence ID" value="KAK6643554.1"/>
    <property type="molecule type" value="Genomic_DNA"/>
</dbReference>